<evidence type="ECO:0000313" key="2">
    <source>
        <dbReference type="EMBL" id="WOD17175.1"/>
    </source>
</evidence>
<keyword evidence="3" id="KW-1185">Reference proteome</keyword>
<gene>
    <name evidence="2" type="ORF">RW095_15240</name>
</gene>
<feature type="region of interest" description="Disordered" evidence="1">
    <location>
        <begin position="1"/>
        <end position="32"/>
    </location>
</feature>
<feature type="region of interest" description="Disordered" evidence="1">
    <location>
        <begin position="68"/>
        <end position="87"/>
    </location>
</feature>
<dbReference type="RefSeq" id="WP_317019749.1">
    <property type="nucleotide sequence ID" value="NZ_CP136512.1"/>
</dbReference>
<evidence type="ECO:0000313" key="3">
    <source>
        <dbReference type="Proteomes" id="UP001302652"/>
    </source>
</evidence>
<evidence type="ECO:0000256" key="1">
    <source>
        <dbReference type="SAM" id="MobiDB-lite"/>
    </source>
</evidence>
<protein>
    <recommendedName>
        <fullName evidence="4">Lipoprotein</fullName>
    </recommendedName>
</protein>
<evidence type="ECO:0008006" key="4">
    <source>
        <dbReference type="Google" id="ProtNLM"/>
    </source>
</evidence>
<proteinExistence type="predicted"/>
<dbReference type="Proteomes" id="UP001302652">
    <property type="component" value="Chromosome 2"/>
</dbReference>
<organism evidence="2 3">
    <name type="scientific">Paraburkholderia kirstenboschensis</name>
    <dbReference type="NCBI Taxonomy" id="1245436"/>
    <lineage>
        <taxon>Bacteria</taxon>
        <taxon>Pseudomonadati</taxon>
        <taxon>Pseudomonadota</taxon>
        <taxon>Betaproteobacteria</taxon>
        <taxon>Burkholderiales</taxon>
        <taxon>Burkholderiaceae</taxon>
        <taxon>Paraburkholderia</taxon>
    </lineage>
</organism>
<reference evidence="2 3" key="1">
    <citation type="submission" date="2023-10" db="EMBL/GenBank/DDBJ databases">
        <title>Surface-active antibiotics is a multifunctional adaptation for post-fire microbes.</title>
        <authorList>
            <person name="Liu M.D."/>
            <person name="Du Y."/>
            <person name="Koupaei S.K."/>
            <person name="Kim N.R."/>
            <person name="Zhang W."/>
            <person name="Traxler M.F."/>
        </authorList>
    </citation>
    <scope>NUCLEOTIDE SEQUENCE [LARGE SCALE GENOMIC DNA]</scope>
    <source>
        <strain evidence="2 3">F3</strain>
    </source>
</reference>
<sequence length="87" mass="9321">MLGHALPLARRRVAPTEPTTHTRRPFVESGRRMPEHARFSKVLLSPTRAPRFAILAAAVAATLMLAACGDKSGHGPPQTTPEVGVET</sequence>
<dbReference type="EMBL" id="CP136512">
    <property type="protein sequence ID" value="WOD17175.1"/>
    <property type="molecule type" value="Genomic_DNA"/>
</dbReference>
<accession>A0ABZ0EJS5</accession>
<name>A0ABZ0EJS5_9BURK</name>